<keyword evidence="3" id="KW-0813">Transport</keyword>
<gene>
    <name evidence="9" type="ORF">SAMN02927928_3355</name>
</gene>
<keyword evidence="7 8" id="KW-0472">Membrane</keyword>
<feature type="transmembrane region" description="Helical" evidence="8">
    <location>
        <begin position="6"/>
        <end position="24"/>
    </location>
</feature>
<evidence type="ECO:0000313" key="10">
    <source>
        <dbReference type="Proteomes" id="UP000199150"/>
    </source>
</evidence>
<feature type="transmembrane region" description="Helical" evidence="8">
    <location>
        <begin position="287"/>
        <end position="309"/>
    </location>
</feature>
<evidence type="ECO:0000256" key="4">
    <source>
        <dbReference type="ARBA" id="ARBA00022475"/>
    </source>
</evidence>
<feature type="transmembrane region" description="Helical" evidence="8">
    <location>
        <begin position="125"/>
        <end position="147"/>
    </location>
</feature>
<dbReference type="Gene3D" id="1.20.1530.20">
    <property type="match status" value="1"/>
</dbReference>
<feature type="transmembrane region" description="Helical" evidence="8">
    <location>
        <begin position="230"/>
        <end position="252"/>
    </location>
</feature>
<feature type="transmembrane region" description="Helical" evidence="8">
    <location>
        <begin position="36"/>
        <end position="55"/>
    </location>
</feature>
<proteinExistence type="inferred from homology"/>
<dbReference type="Proteomes" id="UP000199150">
    <property type="component" value="Unassembled WGS sequence"/>
</dbReference>
<evidence type="ECO:0000313" key="9">
    <source>
        <dbReference type="EMBL" id="SCW78165.1"/>
    </source>
</evidence>
<name>A0A1G4TBP4_9CAUL</name>
<feature type="transmembrane region" description="Helical" evidence="8">
    <location>
        <begin position="67"/>
        <end position="85"/>
    </location>
</feature>
<evidence type="ECO:0000256" key="7">
    <source>
        <dbReference type="ARBA" id="ARBA00023136"/>
    </source>
</evidence>
<dbReference type="PANTHER" id="PTHR36838:SF4">
    <property type="entry name" value="AUXIN EFFLUX CARRIER FAMILY PROTEIN"/>
    <property type="match status" value="1"/>
</dbReference>
<keyword evidence="4" id="KW-1003">Cell membrane</keyword>
<feature type="transmembrane region" description="Helical" evidence="8">
    <location>
        <begin position="258"/>
        <end position="275"/>
    </location>
</feature>
<evidence type="ECO:0000256" key="1">
    <source>
        <dbReference type="ARBA" id="ARBA00004651"/>
    </source>
</evidence>
<keyword evidence="10" id="KW-1185">Reference proteome</keyword>
<dbReference type="Pfam" id="PF03547">
    <property type="entry name" value="Mem_trans"/>
    <property type="match status" value="1"/>
</dbReference>
<comment type="similarity">
    <text evidence="2">Belongs to the auxin efflux carrier (TC 2.A.69) family.</text>
</comment>
<reference evidence="10" key="1">
    <citation type="submission" date="2016-10" db="EMBL/GenBank/DDBJ databases">
        <authorList>
            <person name="Varghese N."/>
            <person name="Submissions S."/>
        </authorList>
    </citation>
    <scope>NUCLEOTIDE SEQUENCE [LARGE SCALE GENOMIC DNA]</scope>
    <source>
        <strain evidence="10">CGMCC 1.3431</strain>
    </source>
</reference>
<comment type="subcellular location">
    <subcellularLocation>
        <location evidence="1">Cell membrane</location>
        <topology evidence="1">Multi-pass membrane protein</topology>
    </subcellularLocation>
</comment>
<dbReference type="RefSeq" id="WP_090650226.1">
    <property type="nucleotide sequence ID" value="NZ_CBCRYE010000007.1"/>
</dbReference>
<keyword evidence="6 8" id="KW-1133">Transmembrane helix</keyword>
<dbReference type="InterPro" id="IPR004776">
    <property type="entry name" value="Mem_transp_PIN-like"/>
</dbReference>
<dbReference type="InterPro" id="IPR038770">
    <property type="entry name" value="Na+/solute_symporter_sf"/>
</dbReference>
<protein>
    <recommendedName>
        <fullName evidence="11">AEC family transporter</fullName>
    </recommendedName>
</protein>
<feature type="transmembrane region" description="Helical" evidence="8">
    <location>
        <begin position="206"/>
        <end position="223"/>
    </location>
</feature>
<dbReference type="GO" id="GO:0005886">
    <property type="term" value="C:plasma membrane"/>
    <property type="evidence" value="ECO:0007669"/>
    <property type="project" value="UniProtKB-SubCell"/>
</dbReference>
<keyword evidence="5 8" id="KW-0812">Transmembrane</keyword>
<evidence type="ECO:0000256" key="5">
    <source>
        <dbReference type="ARBA" id="ARBA00022692"/>
    </source>
</evidence>
<sequence>MTSITILNGIVPVFLLIALGYGLKKSGFLPLNVWPPIEKFAIYVLYPGFLVPAIWHANLSGFSTGPITIGVAGSVVIGAAFGFALKPFLKLSGPTFTSVFQGLIRFNSFVFVPVAASIFGPDANSLSAVAISALIPASNMISILVLARWGEPEGGTPDRTPLWFVKTLLTNPIFASCLIGLFLNFLQVPDITFAEKALNMLGEAAIPTGLILAGAGLSFGYVWRRPVLVGLVSLFKILIMPILAWSICYALGGDRMAQGIALACGAAPCAAAAYVQARHMGGDATLMAGIVALTTTLSAVTMPLLLWLFHLV</sequence>
<dbReference type="OrthoDB" id="9805563at2"/>
<feature type="transmembrane region" description="Helical" evidence="8">
    <location>
        <begin position="97"/>
        <end position="119"/>
    </location>
</feature>
<feature type="transmembrane region" description="Helical" evidence="8">
    <location>
        <begin position="168"/>
        <end position="186"/>
    </location>
</feature>
<evidence type="ECO:0000256" key="6">
    <source>
        <dbReference type="ARBA" id="ARBA00022989"/>
    </source>
</evidence>
<dbReference type="AlphaFoldDB" id="A0A1G4TBP4"/>
<dbReference type="EMBL" id="FMTS01000007">
    <property type="protein sequence ID" value="SCW78165.1"/>
    <property type="molecule type" value="Genomic_DNA"/>
</dbReference>
<dbReference type="STRING" id="260084.SAMN02927928_3355"/>
<evidence type="ECO:0000256" key="8">
    <source>
        <dbReference type="SAM" id="Phobius"/>
    </source>
</evidence>
<organism evidence="9 10">
    <name type="scientific">Asticcacaulis taihuensis</name>
    <dbReference type="NCBI Taxonomy" id="260084"/>
    <lineage>
        <taxon>Bacteria</taxon>
        <taxon>Pseudomonadati</taxon>
        <taxon>Pseudomonadota</taxon>
        <taxon>Alphaproteobacteria</taxon>
        <taxon>Caulobacterales</taxon>
        <taxon>Caulobacteraceae</taxon>
        <taxon>Asticcacaulis</taxon>
    </lineage>
</organism>
<accession>A0A1G4TBP4</accession>
<dbReference type="PANTHER" id="PTHR36838">
    <property type="entry name" value="AUXIN EFFLUX CARRIER FAMILY PROTEIN"/>
    <property type="match status" value="1"/>
</dbReference>
<dbReference type="GO" id="GO:0055085">
    <property type="term" value="P:transmembrane transport"/>
    <property type="evidence" value="ECO:0007669"/>
    <property type="project" value="InterPro"/>
</dbReference>
<evidence type="ECO:0008006" key="11">
    <source>
        <dbReference type="Google" id="ProtNLM"/>
    </source>
</evidence>
<evidence type="ECO:0000256" key="2">
    <source>
        <dbReference type="ARBA" id="ARBA00010145"/>
    </source>
</evidence>
<evidence type="ECO:0000256" key="3">
    <source>
        <dbReference type="ARBA" id="ARBA00022448"/>
    </source>
</evidence>